<dbReference type="EMBL" id="CP021781">
    <property type="protein sequence ID" value="AXA33520.1"/>
    <property type="molecule type" value="Genomic_DNA"/>
</dbReference>
<dbReference type="RefSeq" id="WP_112869693.1">
    <property type="nucleotide sequence ID" value="NZ_CP021781.1"/>
</dbReference>
<dbReference type="Proteomes" id="UP000251120">
    <property type="component" value="Chromosome"/>
</dbReference>
<proteinExistence type="predicted"/>
<dbReference type="Gene3D" id="3.90.550.20">
    <property type="match status" value="1"/>
</dbReference>
<dbReference type="SUPFAM" id="SSF53448">
    <property type="entry name" value="Nucleotide-diphospho-sugar transferases"/>
    <property type="match status" value="1"/>
</dbReference>
<evidence type="ECO:0000256" key="1">
    <source>
        <dbReference type="ARBA" id="ARBA00022679"/>
    </source>
</evidence>
<dbReference type="Pfam" id="PF04488">
    <property type="entry name" value="Gly_transf_sug"/>
    <property type="match status" value="1"/>
</dbReference>
<evidence type="ECO:0000313" key="4">
    <source>
        <dbReference type="Proteomes" id="UP000251120"/>
    </source>
</evidence>
<evidence type="ECO:0000313" key="2">
    <source>
        <dbReference type="EMBL" id="AXA33520.1"/>
    </source>
</evidence>
<sequence>MVNIDLINSRIIRILGNLVKGISIAFHKIFPNKRFTIPEYSAPLIKSKKQIAIPKIIWQTNFTNQVSLPIYVNYLFNRVIAPSYEYRFILDIDQYIKDNYPYAFDAYSKLTVGASKADLWRLLALYEHGGIYIDMDGCLVAKPSKILKDKTEMFIKAKQLYITNYYFAVAPGNEKIQQCINTIITNIESGDTSLGVWNLTGPGVMGKIINNENTTWRYARETCVQGAFTNEYFQYIDKSEGKWTKVKNDDILKR</sequence>
<reference evidence="3 5" key="2">
    <citation type="submission" date="2019-08" db="EMBL/GenBank/DDBJ databases">
        <title>Complete genome sequences of Francisella adeliensis (FSC1325 and FSC1326).</title>
        <authorList>
            <person name="Ohrman C."/>
            <person name="Uneklint I."/>
            <person name="Vallesi A."/>
            <person name="Karlsson L."/>
            <person name="Sjodin A."/>
        </authorList>
    </citation>
    <scope>NUCLEOTIDE SEQUENCE [LARGE SCALE GENOMIC DNA]</scope>
    <source>
        <strain evidence="3 5">FSC1325</strain>
    </source>
</reference>
<protein>
    <submittedName>
        <fullName evidence="2">Glycosyl transferase</fullName>
    </submittedName>
</protein>
<evidence type="ECO:0000313" key="5">
    <source>
        <dbReference type="Proteomes" id="UP000681131"/>
    </source>
</evidence>
<dbReference type="InterPro" id="IPR007577">
    <property type="entry name" value="GlycoTrfase_DXD_sugar-bd_CS"/>
</dbReference>
<dbReference type="OrthoDB" id="277808at2"/>
<dbReference type="AlphaFoldDB" id="A0A2Z4XXQ9"/>
<dbReference type="InterPro" id="IPR029044">
    <property type="entry name" value="Nucleotide-diphossugar_trans"/>
</dbReference>
<dbReference type="PANTHER" id="PTHR32385">
    <property type="entry name" value="MANNOSYL PHOSPHORYLINOSITOL CERAMIDE SYNTHASE"/>
    <property type="match status" value="1"/>
</dbReference>
<dbReference type="Proteomes" id="UP000681131">
    <property type="component" value="Chromosome"/>
</dbReference>
<evidence type="ECO:0000313" key="3">
    <source>
        <dbReference type="EMBL" id="QIW11751.1"/>
    </source>
</evidence>
<dbReference type="GO" id="GO:0051999">
    <property type="term" value="P:mannosyl-inositol phosphorylceramide biosynthetic process"/>
    <property type="evidence" value="ECO:0007669"/>
    <property type="project" value="TreeGrafter"/>
</dbReference>
<dbReference type="GO" id="GO:0016020">
    <property type="term" value="C:membrane"/>
    <property type="evidence" value="ECO:0007669"/>
    <property type="project" value="GOC"/>
</dbReference>
<dbReference type="InterPro" id="IPR051706">
    <property type="entry name" value="Glycosyltransferase_domain"/>
</dbReference>
<name>A0A2Z4XXQ9_9GAMM</name>
<reference evidence="2 4" key="1">
    <citation type="submission" date="2017-06" db="EMBL/GenBank/DDBJ databases">
        <title>Complete genome of Francisella adeliensis.</title>
        <authorList>
            <person name="Vallesi A."/>
            <person name="Sjodin A."/>
        </authorList>
    </citation>
    <scope>NUCLEOTIDE SEQUENCE [LARGE SCALE GENOMIC DNA]</scope>
    <source>
        <strain evidence="2 4">FDC440</strain>
    </source>
</reference>
<gene>
    <name evidence="2" type="ORF">CDH04_03420</name>
    <name evidence="3" type="ORF">FZC43_03420</name>
</gene>
<dbReference type="PANTHER" id="PTHR32385:SF15">
    <property type="entry name" value="INOSITOL PHOSPHOCERAMIDE MANNOSYLTRANSFERASE 1"/>
    <property type="match status" value="1"/>
</dbReference>
<keyword evidence="1 2" id="KW-0808">Transferase</keyword>
<dbReference type="KEGG" id="fad:CDH04_03420"/>
<dbReference type="EMBL" id="CP043424">
    <property type="protein sequence ID" value="QIW11751.1"/>
    <property type="molecule type" value="Genomic_DNA"/>
</dbReference>
<organism evidence="2 4">
    <name type="scientific">Francisella adeliensis</name>
    <dbReference type="NCBI Taxonomy" id="2007306"/>
    <lineage>
        <taxon>Bacteria</taxon>
        <taxon>Pseudomonadati</taxon>
        <taxon>Pseudomonadota</taxon>
        <taxon>Gammaproteobacteria</taxon>
        <taxon>Thiotrichales</taxon>
        <taxon>Francisellaceae</taxon>
        <taxon>Francisella</taxon>
    </lineage>
</organism>
<accession>A0A2Z4XXQ9</accession>
<dbReference type="GO" id="GO:0000030">
    <property type="term" value="F:mannosyltransferase activity"/>
    <property type="evidence" value="ECO:0007669"/>
    <property type="project" value="TreeGrafter"/>
</dbReference>
<keyword evidence="5" id="KW-1185">Reference proteome</keyword>